<evidence type="ECO:0000259" key="1">
    <source>
        <dbReference type="PROSITE" id="PS50181"/>
    </source>
</evidence>
<organism evidence="2 3">
    <name type="scientific">Armillaria luteobubalina</name>
    <dbReference type="NCBI Taxonomy" id="153913"/>
    <lineage>
        <taxon>Eukaryota</taxon>
        <taxon>Fungi</taxon>
        <taxon>Dikarya</taxon>
        <taxon>Basidiomycota</taxon>
        <taxon>Agaricomycotina</taxon>
        <taxon>Agaricomycetes</taxon>
        <taxon>Agaricomycetidae</taxon>
        <taxon>Agaricales</taxon>
        <taxon>Marasmiineae</taxon>
        <taxon>Physalacriaceae</taxon>
        <taxon>Armillaria</taxon>
    </lineage>
</organism>
<reference evidence="2" key="1">
    <citation type="submission" date="2023-06" db="EMBL/GenBank/DDBJ databases">
        <authorList>
            <consortium name="Lawrence Berkeley National Laboratory"/>
            <person name="Ahrendt S."/>
            <person name="Sahu N."/>
            <person name="Indic B."/>
            <person name="Wong-Bajracharya J."/>
            <person name="Merenyi Z."/>
            <person name="Ke H.-M."/>
            <person name="Monk M."/>
            <person name="Kocsube S."/>
            <person name="Drula E."/>
            <person name="Lipzen A."/>
            <person name="Balint B."/>
            <person name="Henrissat B."/>
            <person name="Andreopoulos B."/>
            <person name="Martin F.M."/>
            <person name="Harder C.B."/>
            <person name="Rigling D."/>
            <person name="Ford K.L."/>
            <person name="Foster G.D."/>
            <person name="Pangilinan J."/>
            <person name="Papanicolaou A."/>
            <person name="Barry K."/>
            <person name="LaButti K."/>
            <person name="Viragh M."/>
            <person name="Koriabine M."/>
            <person name="Yan M."/>
            <person name="Riley R."/>
            <person name="Champramary S."/>
            <person name="Plett K.L."/>
            <person name="Tsai I.J."/>
            <person name="Slot J."/>
            <person name="Sipos G."/>
            <person name="Plett J."/>
            <person name="Nagy L.G."/>
            <person name="Grigoriev I.V."/>
        </authorList>
    </citation>
    <scope>NUCLEOTIDE SEQUENCE</scope>
    <source>
        <strain evidence="2">HWK02</strain>
    </source>
</reference>
<dbReference type="PROSITE" id="PS50181">
    <property type="entry name" value="FBOX"/>
    <property type="match status" value="1"/>
</dbReference>
<dbReference type="Proteomes" id="UP001175228">
    <property type="component" value="Unassembled WGS sequence"/>
</dbReference>
<accession>A0AA39P2A7</accession>
<dbReference type="SUPFAM" id="SSF52047">
    <property type="entry name" value="RNI-like"/>
    <property type="match status" value="1"/>
</dbReference>
<sequence>MGQYSDLPPELIDEVLLLLDLPSLKSLSLTSSAFHTICFPRLFSSLRLSRLTPTFFADFKKRAPTPCVRTIRMEWLNKDLSNRLLPWCTEAHTVKIERGTTNNTMLLTTLTSLHYVKLSSLKFRTLASFFKLLSALPPSLKKLTLFEIKIHNSLWPSKYTTVSRGVELEHLETSNDMNLSLLIRDDCPISLKSLRVACVQYCYPQHLEVLIQKTPNLIDLRLEFRSPSERPVSLPLTRLKSLTIRFETRLADEVERLFSTHPDVPCTLEDLTVILSWKDMCEPLAIALSHPKFRSLKSLNLDMTYYDYWVYGPCGLREFEEEAQKFQRRLEELGSEIDVRCIIRSVSEIVWLPFC</sequence>
<keyword evidence="3" id="KW-1185">Reference proteome</keyword>
<evidence type="ECO:0000313" key="3">
    <source>
        <dbReference type="Proteomes" id="UP001175228"/>
    </source>
</evidence>
<dbReference type="EMBL" id="JAUEPU010000145">
    <property type="protein sequence ID" value="KAK0475673.1"/>
    <property type="molecule type" value="Genomic_DNA"/>
</dbReference>
<dbReference type="InterPro" id="IPR001810">
    <property type="entry name" value="F-box_dom"/>
</dbReference>
<dbReference type="InterPro" id="IPR036047">
    <property type="entry name" value="F-box-like_dom_sf"/>
</dbReference>
<dbReference type="AlphaFoldDB" id="A0AA39P2A7"/>
<gene>
    <name evidence="2" type="ORF">EDD18DRAFT_1387587</name>
</gene>
<comment type="caution">
    <text evidence="2">The sequence shown here is derived from an EMBL/GenBank/DDBJ whole genome shotgun (WGS) entry which is preliminary data.</text>
</comment>
<dbReference type="Pfam" id="PF00646">
    <property type="entry name" value="F-box"/>
    <property type="match status" value="1"/>
</dbReference>
<dbReference type="SUPFAM" id="SSF81383">
    <property type="entry name" value="F-box domain"/>
    <property type="match status" value="1"/>
</dbReference>
<name>A0AA39P2A7_9AGAR</name>
<feature type="domain" description="F-box" evidence="1">
    <location>
        <begin position="1"/>
        <end position="46"/>
    </location>
</feature>
<evidence type="ECO:0000313" key="2">
    <source>
        <dbReference type="EMBL" id="KAK0475673.1"/>
    </source>
</evidence>
<protein>
    <recommendedName>
        <fullName evidence="1">F-box domain-containing protein</fullName>
    </recommendedName>
</protein>
<proteinExistence type="predicted"/>